<name>A0A5C3KB03_COPMA</name>
<dbReference type="AlphaFoldDB" id="A0A5C3KB03"/>
<accession>A0A5C3KB03</accession>
<feature type="compositionally biased region" description="Low complexity" evidence="1">
    <location>
        <begin position="50"/>
        <end position="59"/>
    </location>
</feature>
<proteinExistence type="predicted"/>
<feature type="region of interest" description="Disordered" evidence="1">
    <location>
        <begin position="94"/>
        <end position="122"/>
    </location>
</feature>
<dbReference type="EMBL" id="ML210561">
    <property type="protein sequence ID" value="TFK17141.1"/>
    <property type="molecule type" value="Genomic_DNA"/>
</dbReference>
<keyword evidence="3" id="KW-1185">Reference proteome</keyword>
<dbReference type="OrthoDB" id="3061550at2759"/>
<reference evidence="2 3" key="1">
    <citation type="journal article" date="2019" name="Nat. Ecol. Evol.">
        <title>Megaphylogeny resolves global patterns of mushroom evolution.</title>
        <authorList>
            <person name="Varga T."/>
            <person name="Krizsan K."/>
            <person name="Foldi C."/>
            <person name="Dima B."/>
            <person name="Sanchez-Garcia M."/>
            <person name="Sanchez-Ramirez S."/>
            <person name="Szollosi G.J."/>
            <person name="Szarkandi J.G."/>
            <person name="Papp V."/>
            <person name="Albert L."/>
            <person name="Andreopoulos W."/>
            <person name="Angelini C."/>
            <person name="Antonin V."/>
            <person name="Barry K.W."/>
            <person name="Bougher N.L."/>
            <person name="Buchanan P."/>
            <person name="Buyck B."/>
            <person name="Bense V."/>
            <person name="Catcheside P."/>
            <person name="Chovatia M."/>
            <person name="Cooper J."/>
            <person name="Damon W."/>
            <person name="Desjardin D."/>
            <person name="Finy P."/>
            <person name="Geml J."/>
            <person name="Haridas S."/>
            <person name="Hughes K."/>
            <person name="Justo A."/>
            <person name="Karasinski D."/>
            <person name="Kautmanova I."/>
            <person name="Kiss B."/>
            <person name="Kocsube S."/>
            <person name="Kotiranta H."/>
            <person name="LaButti K.M."/>
            <person name="Lechner B.E."/>
            <person name="Liimatainen K."/>
            <person name="Lipzen A."/>
            <person name="Lukacs Z."/>
            <person name="Mihaltcheva S."/>
            <person name="Morgado L.N."/>
            <person name="Niskanen T."/>
            <person name="Noordeloos M.E."/>
            <person name="Ohm R.A."/>
            <person name="Ortiz-Santana B."/>
            <person name="Ovrebo C."/>
            <person name="Racz N."/>
            <person name="Riley R."/>
            <person name="Savchenko A."/>
            <person name="Shiryaev A."/>
            <person name="Soop K."/>
            <person name="Spirin V."/>
            <person name="Szebenyi C."/>
            <person name="Tomsovsky M."/>
            <person name="Tulloss R.E."/>
            <person name="Uehling J."/>
            <person name="Grigoriev I.V."/>
            <person name="Vagvolgyi C."/>
            <person name="Papp T."/>
            <person name="Martin F.M."/>
            <person name="Miettinen O."/>
            <person name="Hibbett D.S."/>
            <person name="Nagy L.G."/>
        </authorList>
    </citation>
    <scope>NUCLEOTIDE SEQUENCE [LARGE SCALE GENOMIC DNA]</scope>
    <source>
        <strain evidence="2 3">CBS 121175</strain>
    </source>
</reference>
<sequence length="166" mass="18090">MPLLDLDSRARVVIRPGCKRFAMKQRALGATLACFTSFERPPAPLPQPKVVRTTTTRPPFSISAKTPIVSAPRPLLSGLGQPSSKLGKIAVMEGRIEKRVTPPRRASSASSTSSNHSVYSDELDKCPCTLPGRSECQRCEILRLADRFCVVVSAQCEKWDSPPSTP</sequence>
<evidence type="ECO:0000256" key="1">
    <source>
        <dbReference type="SAM" id="MobiDB-lite"/>
    </source>
</evidence>
<evidence type="ECO:0000313" key="2">
    <source>
        <dbReference type="EMBL" id="TFK17141.1"/>
    </source>
</evidence>
<feature type="compositionally biased region" description="Low complexity" evidence="1">
    <location>
        <begin position="103"/>
        <end position="114"/>
    </location>
</feature>
<evidence type="ECO:0000313" key="3">
    <source>
        <dbReference type="Proteomes" id="UP000307440"/>
    </source>
</evidence>
<dbReference type="Proteomes" id="UP000307440">
    <property type="component" value="Unassembled WGS sequence"/>
</dbReference>
<feature type="region of interest" description="Disordered" evidence="1">
    <location>
        <begin position="45"/>
        <end position="65"/>
    </location>
</feature>
<organism evidence="2 3">
    <name type="scientific">Coprinopsis marcescibilis</name>
    <name type="common">Agaric fungus</name>
    <name type="synonym">Psathyrella marcescibilis</name>
    <dbReference type="NCBI Taxonomy" id="230819"/>
    <lineage>
        <taxon>Eukaryota</taxon>
        <taxon>Fungi</taxon>
        <taxon>Dikarya</taxon>
        <taxon>Basidiomycota</taxon>
        <taxon>Agaricomycotina</taxon>
        <taxon>Agaricomycetes</taxon>
        <taxon>Agaricomycetidae</taxon>
        <taxon>Agaricales</taxon>
        <taxon>Agaricineae</taxon>
        <taxon>Psathyrellaceae</taxon>
        <taxon>Coprinopsis</taxon>
    </lineage>
</organism>
<gene>
    <name evidence="2" type="ORF">FA15DRAFT_676271</name>
</gene>
<protein>
    <submittedName>
        <fullName evidence="2">Uncharacterized protein</fullName>
    </submittedName>
</protein>